<evidence type="ECO:0000313" key="3">
    <source>
        <dbReference type="EnsemblMetazoa" id="ISCW017917-PA"/>
    </source>
</evidence>
<reference evidence="3" key="2">
    <citation type="submission" date="2020-05" db="UniProtKB">
        <authorList>
            <consortium name="EnsemblMetazoa"/>
        </authorList>
    </citation>
    <scope>IDENTIFICATION</scope>
    <source>
        <strain evidence="3">wikel</strain>
    </source>
</reference>
<keyword evidence="4" id="KW-1185">Reference proteome</keyword>
<evidence type="ECO:0000313" key="4">
    <source>
        <dbReference type="Proteomes" id="UP000001555"/>
    </source>
</evidence>
<protein>
    <submittedName>
        <fullName evidence="2 3">Uncharacterized protein</fullName>
    </submittedName>
</protein>
<dbReference type="AlphaFoldDB" id="B7PJQ4"/>
<dbReference type="HOGENOM" id="CLU_1733511_0_0_1"/>
<accession>B7PJQ4</accession>
<dbReference type="VEuPathDB" id="VectorBase:ISCI017917"/>
<sequence length="151" mass="16308">MSARASFRFRSAARGLARRALAGLRPTVCAETSAAAVSASVGLDSGTVFLSPHASLLMPAKLRPAIDWNARPRLLGVFPLSPRRGCVHGAAAARRAGPKEFKAGHRRWSRGRKRARRAAGVPRLASFRERQRVASDCEELDAAALKDAPWK</sequence>
<dbReference type="InParanoid" id="B7PJQ4"/>
<evidence type="ECO:0000256" key="1">
    <source>
        <dbReference type="SAM" id="MobiDB-lite"/>
    </source>
</evidence>
<dbReference type="VEuPathDB" id="VectorBase:ISCW017917"/>
<evidence type="ECO:0000313" key="2">
    <source>
        <dbReference type="EMBL" id="EEC06826.1"/>
    </source>
</evidence>
<feature type="region of interest" description="Disordered" evidence="1">
    <location>
        <begin position="97"/>
        <end position="122"/>
    </location>
</feature>
<dbReference type="PaxDb" id="6945-B7PJQ4"/>
<organism>
    <name type="scientific">Ixodes scapularis</name>
    <name type="common">Black-legged tick</name>
    <name type="synonym">Deer tick</name>
    <dbReference type="NCBI Taxonomy" id="6945"/>
    <lineage>
        <taxon>Eukaryota</taxon>
        <taxon>Metazoa</taxon>
        <taxon>Ecdysozoa</taxon>
        <taxon>Arthropoda</taxon>
        <taxon>Chelicerata</taxon>
        <taxon>Arachnida</taxon>
        <taxon>Acari</taxon>
        <taxon>Parasitiformes</taxon>
        <taxon>Ixodida</taxon>
        <taxon>Ixodoidea</taxon>
        <taxon>Ixodidae</taxon>
        <taxon>Ixodinae</taxon>
        <taxon>Ixodes</taxon>
    </lineage>
</organism>
<name>B7PJQ4_IXOSC</name>
<dbReference type="EnsemblMetazoa" id="ISCW017917-RA">
    <property type="protein sequence ID" value="ISCW017917-PA"/>
    <property type="gene ID" value="ISCW017917"/>
</dbReference>
<feature type="compositionally biased region" description="Basic residues" evidence="1">
    <location>
        <begin position="104"/>
        <end position="117"/>
    </location>
</feature>
<reference evidence="2 4" key="1">
    <citation type="submission" date="2008-03" db="EMBL/GenBank/DDBJ databases">
        <title>Annotation of Ixodes scapularis.</title>
        <authorList>
            <consortium name="Ixodes scapularis Genome Project Consortium"/>
            <person name="Caler E."/>
            <person name="Hannick L.I."/>
            <person name="Bidwell S."/>
            <person name="Joardar V."/>
            <person name="Thiagarajan M."/>
            <person name="Amedeo P."/>
            <person name="Galinsky K.J."/>
            <person name="Schobel S."/>
            <person name="Inman J."/>
            <person name="Hostetler J."/>
            <person name="Miller J."/>
            <person name="Hammond M."/>
            <person name="Megy K."/>
            <person name="Lawson D."/>
            <person name="Kodira C."/>
            <person name="Sutton G."/>
            <person name="Meyer J."/>
            <person name="Hill C.A."/>
            <person name="Birren B."/>
            <person name="Nene V."/>
            <person name="Collins F."/>
            <person name="Alarcon-Chaidez F."/>
            <person name="Wikel S."/>
            <person name="Strausberg R."/>
        </authorList>
    </citation>
    <scope>NUCLEOTIDE SEQUENCE [LARGE SCALE GENOMIC DNA]</scope>
    <source>
        <strain evidence="4">Wikel</strain>
        <strain evidence="2">Wikel colony</strain>
    </source>
</reference>
<dbReference type="EMBL" id="ABJB010801980">
    <property type="status" value="NOT_ANNOTATED_CDS"/>
    <property type="molecule type" value="Genomic_DNA"/>
</dbReference>
<proteinExistence type="predicted"/>
<dbReference type="EMBL" id="DS727689">
    <property type="protein sequence ID" value="EEC06826.1"/>
    <property type="molecule type" value="Genomic_DNA"/>
</dbReference>
<dbReference type="Proteomes" id="UP000001555">
    <property type="component" value="Unassembled WGS sequence"/>
</dbReference>
<gene>
    <name evidence="2" type="ORF">IscW_ISCW017917</name>
</gene>